<reference evidence="1 2" key="1">
    <citation type="submission" date="2024-11" db="EMBL/GenBank/DDBJ databases">
        <title>Chromosome-level genome assembly of Eucalyptus globulus Labill. provides insights into its genome evolution.</title>
        <authorList>
            <person name="Li X."/>
        </authorList>
    </citation>
    <scope>NUCLEOTIDE SEQUENCE [LARGE SCALE GENOMIC DNA]</scope>
    <source>
        <strain evidence="1">CL2024</strain>
        <tissue evidence="1">Fresh tender leaves</tissue>
    </source>
</reference>
<dbReference type="EMBL" id="JBJKBG010000003">
    <property type="protein sequence ID" value="KAL3745837.1"/>
    <property type="molecule type" value="Genomic_DNA"/>
</dbReference>
<accession>A0ABD3L7N9</accession>
<proteinExistence type="predicted"/>
<keyword evidence="2" id="KW-1185">Reference proteome</keyword>
<name>A0ABD3L7N9_EUCGL</name>
<evidence type="ECO:0000313" key="2">
    <source>
        <dbReference type="Proteomes" id="UP001634007"/>
    </source>
</evidence>
<organism evidence="1 2">
    <name type="scientific">Eucalyptus globulus</name>
    <name type="common">Tasmanian blue gum</name>
    <dbReference type="NCBI Taxonomy" id="34317"/>
    <lineage>
        <taxon>Eukaryota</taxon>
        <taxon>Viridiplantae</taxon>
        <taxon>Streptophyta</taxon>
        <taxon>Embryophyta</taxon>
        <taxon>Tracheophyta</taxon>
        <taxon>Spermatophyta</taxon>
        <taxon>Magnoliopsida</taxon>
        <taxon>eudicotyledons</taxon>
        <taxon>Gunneridae</taxon>
        <taxon>Pentapetalae</taxon>
        <taxon>rosids</taxon>
        <taxon>malvids</taxon>
        <taxon>Myrtales</taxon>
        <taxon>Myrtaceae</taxon>
        <taxon>Myrtoideae</taxon>
        <taxon>Eucalypteae</taxon>
        <taxon>Eucalyptus</taxon>
    </lineage>
</organism>
<dbReference type="Proteomes" id="UP001634007">
    <property type="component" value="Unassembled WGS sequence"/>
</dbReference>
<protein>
    <submittedName>
        <fullName evidence="1">Uncharacterized protein</fullName>
    </submittedName>
</protein>
<sequence>MSGLVGVDGGSVGYGRLDGGLGDGEVLRLDVGCCREMDVAVEWVGHEVMGFVDGMGGMWVEMEMKWWMHELVDMRGMVAVEKWS</sequence>
<dbReference type="AlphaFoldDB" id="A0ABD3L7N9"/>
<evidence type="ECO:0000313" key="1">
    <source>
        <dbReference type="EMBL" id="KAL3745837.1"/>
    </source>
</evidence>
<comment type="caution">
    <text evidence="1">The sequence shown here is derived from an EMBL/GenBank/DDBJ whole genome shotgun (WGS) entry which is preliminary data.</text>
</comment>
<gene>
    <name evidence="1" type="ORF">ACJRO7_014872</name>
</gene>